<proteinExistence type="predicted"/>
<accession>A0A2S9XNK6</accession>
<dbReference type="Gene3D" id="3.40.50.1460">
    <property type="match status" value="1"/>
</dbReference>
<dbReference type="EMBL" id="PVNL01000142">
    <property type="protein sequence ID" value="PRP94310.1"/>
    <property type="molecule type" value="Genomic_DNA"/>
</dbReference>
<evidence type="ECO:0008006" key="4">
    <source>
        <dbReference type="Google" id="ProtNLM"/>
    </source>
</evidence>
<evidence type="ECO:0000256" key="1">
    <source>
        <dbReference type="SAM" id="MobiDB-lite"/>
    </source>
</evidence>
<dbReference type="Proteomes" id="UP000238823">
    <property type="component" value="Unassembled WGS sequence"/>
</dbReference>
<dbReference type="OrthoDB" id="5489622at2"/>
<gene>
    <name evidence="2" type="ORF">ENSA7_78470</name>
</gene>
<name>A0A2S9XNK6_9BACT</name>
<reference evidence="2 3" key="1">
    <citation type="submission" date="2018-03" db="EMBL/GenBank/DDBJ databases">
        <title>Draft Genome Sequences of the Obligatory Marine Myxobacteria Enhygromyxa salina SWB007.</title>
        <authorList>
            <person name="Poehlein A."/>
            <person name="Moghaddam J.A."/>
            <person name="Harms H."/>
            <person name="Alanjari M."/>
            <person name="Koenig G.M."/>
            <person name="Daniel R."/>
            <person name="Schaeberle T.F."/>
        </authorList>
    </citation>
    <scope>NUCLEOTIDE SEQUENCE [LARGE SCALE GENOMIC DNA]</scope>
    <source>
        <strain evidence="2 3">SWB007</strain>
    </source>
</reference>
<comment type="caution">
    <text evidence="2">The sequence shown here is derived from an EMBL/GenBank/DDBJ whole genome shotgun (WGS) entry which is preliminary data.</text>
</comment>
<protein>
    <recommendedName>
        <fullName evidence="4">Caspase domain protein</fullName>
    </recommendedName>
</protein>
<sequence>MRRALLVGVADDHPKQQFRPGPSLDAIERLLEDLGGWTISRIEGARADRTTILAGLVELEAALKREDSALFYFAGHGGIVEIGDLPPPLGGRPVVYLATVRPGTQWRLEGVLDIELSLALARMDLVCTNVCAILDCCYSARMVRGPVTRLPHAPAWLRDLAAVLPEPGSCDLLLHPTSHPNIVRLAASSSLRTSFPDRVDGGHLGRLTRLFTEVVREADLQTERITWDAVAHRVREQAIWRLGCEEQWVSLAGPRQRLLFSRAEAPLPRSVGFVPREHGEGGWIRAGALQGVRVGDEWGLADLTLDDDLRPRWRARMRVTAVDLDRATLEPCDGGADFSPPPGVSALLLSAAERELVGVDGPAELREAVERSVRLVSVDDAAPPGSLTVLSSRGAAVEVRGGARSALFPADASGLASAVERMEAWAHARTLIAVAHSKAGSRPPFSLQVDRVLGRGVRPQRLDRSAVVRLHVGDRLRFTIQAGPTPGSWFVTVILIDVAGCPTLLDAAEPDGREILAGDRVTLGVHPHRDQQGIELRWPAGVAADHSRPATVIVLASRRPICLGHLVNATPAAGIPRDVPRRPRKRTRGHAPQPRARTGPELSPDWAAVMFRHELDPRPRDEANP</sequence>
<evidence type="ECO:0000313" key="3">
    <source>
        <dbReference type="Proteomes" id="UP000238823"/>
    </source>
</evidence>
<feature type="region of interest" description="Disordered" evidence="1">
    <location>
        <begin position="572"/>
        <end position="605"/>
    </location>
</feature>
<evidence type="ECO:0000313" key="2">
    <source>
        <dbReference type="EMBL" id="PRP94310.1"/>
    </source>
</evidence>
<dbReference type="RefSeq" id="WP_146158675.1">
    <property type="nucleotide sequence ID" value="NZ_PVNL01000142.1"/>
</dbReference>
<organism evidence="2 3">
    <name type="scientific">Enhygromyxa salina</name>
    <dbReference type="NCBI Taxonomy" id="215803"/>
    <lineage>
        <taxon>Bacteria</taxon>
        <taxon>Pseudomonadati</taxon>
        <taxon>Myxococcota</taxon>
        <taxon>Polyangia</taxon>
        <taxon>Nannocystales</taxon>
        <taxon>Nannocystaceae</taxon>
        <taxon>Enhygromyxa</taxon>
    </lineage>
</organism>
<dbReference type="AlphaFoldDB" id="A0A2S9XNK6"/>